<dbReference type="STRING" id="765440.A0A0C3BQ87"/>
<dbReference type="PANTHER" id="PTHR11240">
    <property type="entry name" value="RIBONUCLEASE T2"/>
    <property type="match status" value="1"/>
</dbReference>
<gene>
    <name evidence="7" type="ORF">PILCRDRAFT_61923</name>
</gene>
<dbReference type="HOGENOM" id="CLU_037966_2_0_1"/>
<dbReference type="GO" id="GO:0033897">
    <property type="term" value="F:ribonuclease T2 activity"/>
    <property type="evidence" value="ECO:0007669"/>
    <property type="project" value="UniProtKB-EC"/>
</dbReference>
<dbReference type="PROSITE" id="PS00531">
    <property type="entry name" value="RNASE_T2_2"/>
    <property type="match status" value="1"/>
</dbReference>
<evidence type="ECO:0000256" key="5">
    <source>
        <dbReference type="RuleBase" id="RU004328"/>
    </source>
</evidence>
<organism evidence="7 8">
    <name type="scientific">Piloderma croceum (strain F 1598)</name>
    <dbReference type="NCBI Taxonomy" id="765440"/>
    <lineage>
        <taxon>Eukaryota</taxon>
        <taxon>Fungi</taxon>
        <taxon>Dikarya</taxon>
        <taxon>Basidiomycota</taxon>
        <taxon>Agaricomycotina</taxon>
        <taxon>Agaricomycetes</taxon>
        <taxon>Agaricomycetidae</taxon>
        <taxon>Atheliales</taxon>
        <taxon>Atheliaceae</taxon>
        <taxon>Piloderma</taxon>
    </lineage>
</organism>
<dbReference type="InterPro" id="IPR033130">
    <property type="entry name" value="RNase_T2_His_AS_2"/>
</dbReference>
<dbReference type="Pfam" id="PF00445">
    <property type="entry name" value="Ribonuclease_T2"/>
    <property type="match status" value="1"/>
</dbReference>
<reference evidence="8" key="2">
    <citation type="submission" date="2015-01" db="EMBL/GenBank/DDBJ databases">
        <title>Evolutionary Origins and Diversification of the Mycorrhizal Mutualists.</title>
        <authorList>
            <consortium name="DOE Joint Genome Institute"/>
            <consortium name="Mycorrhizal Genomics Consortium"/>
            <person name="Kohler A."/>
            <person name="Kuo A."/>
            <person name="Nagy L.G."/>
            <person name="Floudas D."/>
            <person name="Copeland A."/>
            <person name="Barry K.W."/>
            <person name="Cichocki N."/>
            <person name="Veneault-Fourrey C."/>
            <person name="LaButti K."/>
            <person name="Lindquist E.A."/>
            <person name="Lipzen A."/>
            <person name="Lundell T."/>
            <person name="Morin E."/>
            <person name="Murat C."/>
            <person name="Riley R."/>
            <person name="Ohm R."/>
            <person name="Sun H."/>
            <person name="Tunlid A."/>
            <person name="Henrissat B."/>
            <person name="Grigoriev I.V."/>
            <person name="Hibbett D.S."/>
            <person name="Martin F."/>
        </authorList>
    </citation>
    <scope>NUCLEOTIDE SEQUENCE [LARGE SCALE GENOMIC DNA]</scope>
    <source>
        <strain evidence="8">F 1598</strain>
    </source>
</reference>
<feature type="active site" evidence="4">
    <location>
        <position position="92"/>
    </location>
</feature>
<dbReference type="Proteomes" id="UP000054166">
    <property type="component" value="Unassembled WGS sequence"/>
</dbReference>
<evidence type="ECO:0000256" key="1">
    <source>
        <dbReference type="ARBA" id="ARBA00007469"/>
    </source>
</evidence>
<name>A0A0C3BQ87_PILCF</name>
<proteinExistence type="inferred from homology"/>
<dbReference type="InterPro" id="IPR001568">
    <property type="entry name" value="RNase_T2-like"/>
</dbReference>
<evidence type="ECO:0000256" key="6">
    <source>
        <dbReference type="SAM" id="SignalP"/>
    </source>
</evidence>
<dbReference type="OrthoDB" id="435754at2759"/>
<evidence type="ECO:0000313" key="8">
    <source>
        <dbReference type="Proteomes" id="UP000054166"/>
    </source>
</evidence>
<dbReference type="InterPro" id="IPR033697">
    <property type="entry name" value="Ribonuclease_T2_eukaryotic"/>
</dbReference>
<dbReference type="InParanoid" id="A0A0C3BQ87"/>
<dbReference type="SUPFAM" id="SSF55895">
    <property type="entry name" value="Ribonuclease Rh-like"/>
    <property type="match status" value="1"/>
</dbReference>
<protein>
    <recommendedName>
        <fullName evidence="2">ribonuclease T2</fullName>
        <ecNumber evidence="2">4.6.1.19</ecNumber>
    </recommendedName>
</protein>
<dbReference type="GO" id="GO:0003723">
    <property type="term" value="F:RNA binding"/>
    <property type="evidence" value="ECO:0007669"/>
    <property type="project" value="InterPro"/>
</dbReference>
<keyword evidence="8" id="KW-1185">Reference proteome</keyword>
<feature type="signal peptide" evidence="6">
    <location>
        <begin position="1"/>
        <end position="20"/>
    </location>
</feature>
<evidence type="ECO:0000256" key="2">
    <source>
        <dbReference type="ARBA" id="ARBA00012571"/>
    </source>
</evidence>
<dbReference type="PANTHER" id="PTHR11240:SF17">
    <property type="entry name" value="RIBONUCLEASE T2"/>
    <property type="match status" value="1"/>
</dbReference>
<dbReference type="AlphaFoldDB" id="A0A0C3BQ87"/>
<feature type="chain" id="PRO_5002161978" description="ribonuclease T2" evidence="6">
    <location>
        <begin position="21"/>
        <end position="306"/>
    </location>
</feature>
<feature type="active site" evidence="4">
    <location>
        <position position="170"/>
    </location>
</feature>
<dbReference type="GO" id="GO:0005576">
    <property type="term" value="C:extracellular region"/>
    <property type="evidence" value="ECO:0007669"/>
    <property type="project" value="TreeGrafter"/>
</dbReference>
<dbReference type="EMBL" id="KN832976">
    <property type="protein sequence ID" value="KIM88643.1"/>
    <property type="molecule type" value="Genomic_DNA"/>
</dbReference>
<dbReference type="Gene3D" id="3.90.730.10">
    <property type="entry name" value="Ribonuclease T2-like"/>
    <property type="match status" value="1"/>
</dbReference>
<dbReference type="PROSITE" id="PS00530">
    <property type="entry name" value="RNASE_T2_1"/>
    <property type="match status" value="1"/>
</dbReference>
<dbReference type="InterPro" id="IPR036430">
    <property type="entry name" value="RNase_T2-like_sf"/>
</dbReference>
<dbReference type="GO" id="GO:0006401">
    <property type="term" value="P:RNA catabolic process"/>
    <property type="evidence" value="ECO:0007669"/>
    <property type="project" value="TreeGrafter"/>
</dbReference>
<accession>A0A0C3BQ87</accession>
<dbReference type="EC" id="4.6.1.19" evidence="2"/>
<evidence type="ECO:0000256" key="4">
    <source>
        <dbReference type="PIRSR" id="PIRSR633697-1"/>
    </source>
</evidence>
<comment type="similarity">
    <text evidence="1 5">Belongs to the RNase T2 family.</text>
</comment>
<dbReference type="CDD" id="cd01061">
    <property type="entry name" value="RNase_T2_euk"/>
    <property type="match status" value="1"/>
</dbReference>
<feature type="active site" evidence="4">
    <location>
        <position position="174"/>
    </location>
</feature>
<sequence length="306" mass="33961">MVVSFILAASLLGAVSSTIASSQHHSIIHTFPNLTACASETLEYSCENTTAVKDSCCSVVGGGLVLQTQFWDTYTGLEKKGQLLPKDTWTIHGLWPDNCDGSFDQYCDLSRQYDPNPSPAVLPDGTHVPPYKGPSVETFINDFGRTDLLEYMNTYWINQGGSNEEFWGHEFSKHATCTSTFDVACYGSTYKKHQDVINFFDSVIRAYKWYPTWDMLAAAGITPSNKTTYTLSQFQNALKAQTGAVPYLGCAQNGTVLSEVWYFHHVKGSEQYGHFKTLNSTTTSTCTATGRIHYYERTATSERVVG</sequence>
<dbReference type="InterPro" id="IPR018188">
    <property type="entry name" value="RNase_T2_His_AS_1"/>
</dbReference>
<keyword evidence="3" id="KW-1015">Disulfide bond</keyword>
<evidence type="ECO:0000256" key="3">
    <source>
        <dbReference type="ARBA" id="ARBA00023157"/>
    </source>
</evidence>
<evidence type="ECO:0000313" key="7">
    <source>
        <dbReference type="EMBL" id="KIM88643.1"/>
    </source>
</evidence>
<reference evidence="7 8" key="1">
    <citation type="submission" date="2014-04" db="EMBL/GenBank/DDBJ databases">
        <authorList>
            <consortium name="DOE Joint Genome Institute"/>
            <person name="Kuo A."/>
            <person name="Tarkka M."/>
            <person name="Buscot F."/>
            <person name="Kohler A."/>
            <person name="Nagy L.G."/>
            <person name="Floudas D."/>
            <person name="Copeland A."/>
            <person name="Barry K.W."/>
            <person name="Cichocki N."/>
            <person name="Veneault-Fourrey C."/>
            <person name="LaButti K."/>
            <person name="Lindquist E.A."/>
            <person name="Lipzen A."/>
            <person name="Lundell T."/>
            <person name="Morin E."/>
            <person name="Murat C."/>
            <person name="Sun H."/>
            <person name="Tunlid A."/>
            <person name="Henrissat B."/>
            <person name="Grigoriev I.V."/>
            <person name="Hibbett D.S."/>
            <person name="Martin F."/>
            <person name="Nordberg H.P."/>
            <person name="Cantor M.N."/>
            <person name="Hua S.X."/>
        </authorList>
    </citation>
    <scope>NUCLEOTIDE SEQUENCE [LARGE SCALE GENOMIC DNA]</scope>
    <source>
        <strain evidence="7 8">F 1598</strain>
    </source>
</reference>
<keyword evidence="6" id="KW-0732">Signal</keyword>